<keyword evidence="2" id="KW-0812">Transmembrane</keyword>
<dbReference type="Gramene" id="OBART06G16640.1">
    <property type="protein sequence ID" value="OBART06G16640.1"/>
    <property type="gene ID" value="OBART06G16640"/>
</dbReference>
<feature type="compositionally biased region" description="Low complexity" evidence="1">
    <location>
        <begin position="272"/>
        <end position="284"/>
    </location>
</feature>
<accession>A0A0D3GH88</accession>
<organism evidence="3">
    <name type="scientific">Oryza barthii</name>
    <dbReference type="NCBI Taxonomy" id="65489"/>
    <lineage>
        <taxon>Eukaryota</taxon>
        <taxon>Viridiplantae</taxon>
        <taxon>Streptophyta</taxon>
        <taxon>Embryophyta</taxon>
        <taxon>Tracheophyta</taxon>
        <taxon>Spermatophyta</taxon>
        <taxon>Magnoliopsida</taxon>
        <taxon>Liliopsida</taxon>
        <taxon>Poales</taxon>
        <taxon>Poaceae</taxon>
        <taxon>BOP clade</taxon>
        <taxon>Oryzoideae</taxon>
        <taxon>Oryzeae</taxon>
        <taxon>Oryzinae</taxon>
        <taxon>Oryza</taxon>
    </lineage>
</organism>
<dbReference type="HOGENOM" id="CLU_910223_0_0_1"/>
<feature type="region of interest" description="Disordered" evidence="1">
    <location>
        <begin position="237"/>
        <end position="284"/>
    </location>
</feature>
<proteinExistence type="predicted"/>
<keyword evidence="2" id="KW-1133">Transmembrane helix</keyword>
<evidence type="ECO:0000313" key="3">
    <source>
        <dbReference type="EnsemblPlants" id="OBART06G16640.1"/>
    </source>
</evidence>
<evidence type="ECO:0000313" key="4">
    <source>
        <dbReference type="Proteomes" id="UP000026960"/>
    </source>
</evidence>
<keyword evidence="4" id="KW-1185">Reference proteome</keyword>
<dbReference type="AlphaFoldDB" id="A0A0D3GH88"/>
<reference evidence="3" key="2">
    <citation type="submission" date="2015-03" db="UniProtKB">
        <authorList>
            <consortium name="EnsemblPlants"/>
        </authorList>
    </citation>
    <scope>IDENTIFICATION</scope>
</reference>
<reference evidence="3" key="1">
    <citation type="journal article" date="2009" name="Rice">
        <title>De Novo Next Generation Sequencing of Plant Genomes.</title>
        <authorList>
            <person name="Rounsley S."/>
            <person name="Marri P.R."/>
            <person name="Yu Y."/>
            <person name="He R."/>
            <person name="Sisneros N."/>
            <person name="Goicoechea J.L."/>
            <person name="Lee S.J."/>
            <person name="Angelova A."/>
            <person name="Kudrna D."/>
            <person name="Luo M."/>
            <person name="Affourtit J."/>
            <person name="Desany B."/>
            <person name="Knight J."/>
            <person name="Niazi F."/>
            <person name="Egholm M."/>
            <person name="Wing R.A."/>
        </authorList>
    </citation>
    <scope>NUCLEOTIDE SEQUENCE [LARGE SCALE GENOMIC DNA]</scope>
    <source>
        <strain evidence="3">cv. IRGC 105608</strain>
    </source>
</reference>
<evidence type="ECO:0000256" key="2">
    <source>
        <dbReference type="SAM" id="Phobius"/>
    </source>
</evidence>
<keyword evidence="2" id="KW-0472">Membrane</keyword>
<protein>
    <submittedName>
        <fullName evidence="3">Uncharacterized protein</fullName>
    </submittedName>
</protein>
<dbReference type="EnsemblPlants" id="OBART06G16640.1">
    <property type="protein sequence ID" value="OBART06G16640.1"/>
    <property type="gene ID" value="OBART06G16640"/>
</dbReference>
<feature type="transmembrane region" description="Helical" evidence="2">
    <location>
        <begin position="21"/>
        <end position="41"/>
    </location>
</feature>
<dbReference type="PaxDb" id="65489-OBART06G16640.1"/>
<feature type="compositionally biased region" description="Polar residues" evidence="1">
    <location>
        <begin position="258"/>
        <end position="270"/>
    </location>
</feature>
<name>A0A0D3GH88_9ORYZ</name>
<sequence length="306" mass="33530">MVRCRDGSRRCLRLWRPAAPILNIFFIPKIVFTGGPFYLAACKNDPSRIRVICDISKLLLPTTDFFVPKSDVWLAADLDQVAAIDWSTHQVLASEPGIVNSLARRLTGDVGLDLVLTPRIHVYSKEIVDRLVSADQEAGGDGTPPFGNLPLRSSESTYYAIKQPGKGKGTMVEAIRAPAYTFPNMSAIIGPHLGGLPNEQRSSLLESIAEYDRQAKESAVEIERHFRIRVIDAPQANRAAAPQPVVPQPARCQEASRRQSNVQPTGAETNPNEEMSSSNSSSSSMGALLNRVCLINTQITLMIPRK</sequence>
<feature type="compositionally biased region" description="Low complexity" evidence="1">
    <location>
        <begin position="237"/>
        <end position="251"/>
    </location>
</feature>
<dbReference type="Proteomes" id="UP000026960">
    <property type="component" value="Chromosome 6"/>
</dbReference>
<evidence type="ECO:0000256" key="1">
    <source>
        <dbReference type="SAM" id="MobiDB-lite"/>
    </source>
</evidence>